<keyword evidence="1" id="KW-0812">Transmembrane</keyword>
<keyword evidence="1" id="KW-0472">Membrane</keyword>
<evidence type="ECO:0000313" key="2">
    <source>
        <dbReference type="EMBL" id="SIO61356.1"/>
    </source>
</evidence>
<sequence>MARLSTLTHLSIKHVLPITRNAAESDSARRSMRPLFPLAATLLVSLHCATALAGDIARDTPAASMALAQGLYAAPGPSAAVSSVATPAITASPLPSEAPPDKVPAAAPSIVATATAAPSPAKAPETEWINYVAVIAGIVGAITGIAGAIMGGLGLRMASRQRRRY</sequence>
<dbReference type="EMBL" id="FSRU01000002">
    <property type="protein sequence ID" value="SIO61356.1"/>
    <property type="molecule type" value="Genomic_DNA"/>
</dbReference>
<proteinExistence type="predicted"/>
<evidence type="ECO:0000313" key="3">
    <source>
        <dbReference type="Proteomes" id="UP000185151"/>
    </source>
</evidence>
<name>A0A1N6KY60_9BURK</name>
<evidence type="ECO:0000256" key="1">
    <source>
        <dbReference type="SAM" id="Phobius"/>
    </source>
</evidence>
<feature type="transmembrane region" description="Helical" evidence="1">
    <location>
        <begin position="128"/>
        <end position="155"/>
    </location>
</feature>
<keyword evidence="1" id="KW-1133">Transmembrane helix</keyword>
<gene>
    <name evidence="2" type="ORF">SAMN05444165_5212</name>
</gene>
<reference evidence="2 3" key="1">
    <citation type="submission" date="2016-11" db="EMBL/GenBank/DDBJ databases">
        <authorList>
            <person name="Jaros S."/>
            <person name="Januszkiewicz K."/>
            <person name="Wedrychowicz H."/>
        </authorList>
    </citation>
    <scope>NUCLEOTIDE SEQUENCE [LARGE SCALE GENOMIC DNA]</scope>
    <source>
        <strain evidence="2 3">GAS95</strain>
    </source>
</reference>
<dbReference type="Proteomes" id="UP000185151">
    <property type="component" value="Unassembled WGS sequence"/>
</dbReference>
<dbReference type="AlphaFoldDB" id="A0A1N6KY60"/>
<protein>
    <submittedName>
        <fullName evidence="2">Uncharacterized protein</fullName>
    </submittedName>
</protein>
<keyword evidence="3" id="KW-1185">Reference proteome</keyword>
<accession>A0A1N6KY60</accession>
<organism evidence="2 3">
    <name type="scientific">Paraburkholderia phenazinium</name>
    <dbReference type="NCBI Taxonomy" id="60549"/>
    <lineage>
        <taxon>Bacteria</taxon>
        <taxon>Pseudomonadati</taxon>
        <taxon>Pseudomonadota</taxon>
        <taxon>Betaproteobacteria</taxon>
        <taxon>Burkholderiales</taxon>
        <taxon>Burkholderiaceae</taxon>
        <taxon>Paraburkholderia</taxon>
    </lineage>
</organism>